<dbReference type="InterPro" id="IPR021731">
    <property type="entry name" value="AMIN_dom"/>
</dbReference>
<reference evidence="6 7" key="1">
    <citation type="submission" date="2014-03" db="EMBL/GenBank/DDBJ databases">
        <title>Draft Genome Sequence of Actibacterium mucosum KCTC 23349, a Marine Alphaproteobacterium with Complex Ionic Requirements Isolated from Mediterranean Seawater at Malvarrosa Beach, Valencia, Spain.</title>
        <authorList>
            <person name="Arahal D.R."/>
            <person name="Shao Z."/>
            <person name="Lai Q."/>
            <person name="Pujalte M.J."/>
        </authorList>
    </citation>
    <scope>NUCLEOTIDE SEQUENCE [LARGE SCALE GENOMIC DNA]</scope>
    <source>
        <strain evidence="6 7">KCTC 23349</strain>
    </source>
</reference>
<proteinExistence type="predicted"/>
<dbReference type="SMART" id="SM00646">
    <property type="entry name" value="Ami_3"/>
    <property type="match status" value="1"/>
</dbReference>
<dbReference type="SUPFAM" id="SSF53187">
    <property type="entry name" value="Zn-dependent exopeptidases"/>
    <property type="match status" value="1"/>
</dbReference>
<evidence type="ECO:0000256" key="3">
    <source>
        <dbReference type="ARBA" id="ARBA00022801"/>
    </source>
</evidence>
<dbReference type="InterPro" id="IPR050695">
    <property type="entry name" value="N-acetylmuramoyl_amidase_3"/>
</dbReference>
<dbReference type="Gene3D" id="3.40.630.40">
    <property type="entry name" value="Zn-dependent exopeptidases"/>
    <property type="match status" value="1"/>
</dbReference>
<feature type="domain" description="MurNAc-LAA" evidence="5">
    <location>
        <begin position="228"/>
        <end position="383"/>
    </location>
</feature>
<comment type="catalytic activity">
    <reaction evidence="1">
        <text>Hydrolyzes the link between N-acetylmuramoyl residues and L-amino acid residues in certain cell-wall glycopeptides.</text>
        <dbReference type="EC" id="3.5.1.28"/>
    </reaction>
</comment>
<dbReference type="InterPro" id="IPR002508">
    <property type="entry name" value="MurNAc-LAA_cat"/>
</dbReference>
<organism evidence="6 7">
    <name type="scientific">Actibacterium mucosum KCTC 23349</name>
    <dbReference type="NCBI Taxonomy" id="1454373"/>
    <lineage>
        <taxon>Bacteria</taxon>
        <taxon>Pseudomonadati</taxon>
        <taxon>Pseudomonadota</taxon>
        <taxon>Alphaproteobacteria</taxon>
        <taxon>Rhodobacterales</taxon>
        <taxon>Roseobacteraceae</taxon>
        <taxon>Actibacterium</taxon>
    </lineage>
</organism>
<dbReference type="STRING" id="1454373.ACMU_17285"/>
<dbReference type="OrthoDB" id="9806267at2"/>
<dbReference type="CDD" id="cd02696">
    <property type="entry name" value="MurNAc-LAA"/>
    <property type="match status" value="1"/>
</dbReference>
<keyword evidence="7" id="KW-1185">Reference proteome</keyword>
<dbReference type="PANTHER" id="PTHR30404">
    <property type="entry name" value="N-ACETYLMURAMOYL-L-ALANINE AMIDASE"/>
    <property type="match status" value="1"/>
</dbReference>
<dbReference type="GO" id="GO:0008745">
    <property type="term" value="F:N-acetylmuramoyl-L-alanine amidase activity"/>
    <property type="evidence" value="ECO:0007669"/>
    <property type="project" value="UniProtKB-EC"/>
</dbReference>
<dbReference type="Gene3D" id="2.60.40.3500">
    <property type="match status" value="1"/>
</dbReference>
<evidence type="ECO:0000259" key="5">
    <source>
        <dbReference type="SMART" id="SM00646"/>
    </source>
</evidence>
<dbReference type="EC" id="3.5.1.28" evidence="2"/>
<gene>
    <name evidence="6" type="ORF">ACMU_17285</name>
</gene>
<dbReference type="GO" id="GO:0009253">
    <property type="term" value="P:peptidoglycan catabolic process"/>
    <property type="evidence" value="ECO:0007669"/>
    <property type="project" value="InterPro"/>
</dbReference>
<comment type="caution">
    <text evidence="6">The sequence shown here is derived from an EMBL/GenBank/DDBJ whole genome shotgun (WGS) entry which is preliminary data.</text>
</comment>
<evidence type="ECO:0000313" key="7">
    <source>
        <dbReference type="Proteomes" id="UP000026249"/>
    </source>
</evidence>
<keyword evidence="3" id="KW-0378">Hydrolase</keyword>
<dbReference type="EMBL" id="JFKE01000007">
    <property type="protein sequence ID" value="KAJ54462.1"/>
    <property type="molecule type" value="Genomic_DNA"/>
</dbReference>
<evidence type="ECO:0000256" key="1">
    <source>
        <dbReference type="ARBA" id="ARBA00001561"/>
    </source>
</evidence>
<keyword evidence="4" id="KW-0732">Signal</keyword>
<dbReference type="Pfam" id="PF11741">
    <property type="entry name" value="AMIN"/>
    <property type="match status" value="1"/>
</dbReference>
<feature type="signal peptide" evidence="4">
    <location>
        <begin position="1"/>
        <end position="19"/>
    </location>
</feature>
<dbReference type="AlphaFoldDB" id="A0A037ZEB7"/>
<dbReference type="Pfam" id="PF01520">
    <property type="entry name" value="Amidase_3"/>
    <property type="match status" value="1"/>
</dbReference>
<dbReference type="Proteomes" id="UP000026249">
    <property type="component" value="Unassembled WGS sequence"/>
</dbReference>
<evidence type="ECO:0000256" key="2">
    <source>
        <dbReference type="ARBA" id="ARBA00011901"/>
    </source>
</evidence>
<evidence type="ECO:0000256" key="4">
    <source>
        <dbReference type="SAM" id="SignalP"/>
    </source>
</evidence>
<accession>A0A037ZEB7</accession>
<dbReference type="RefSeq" id="WP_035261190.1">
    <property type="nucleotide sequence ID" value="NZ_JFKE01000007.1"/>
</dbReference>
<sequence length="398" mass="43013">MIRVLALVFLTLWPLATAAQELTALARPLDGAALRNAGGGVALNVPLSQAVPFRIRHLNDPPRLVIDFREVDWAGLDLNAFNQSDRIADLRAGQLSPGWSRMVLDLRLPMIVESAAMTTGDVAGFALLLRSATDAEFAEQVRAVTLPQAETAQVELPKLDRQDGSRPVRVVLDPGHGGIDPGAQRDGVVEAHLMLTFARELRDLLRRDGFEVTLTREADVFVPLEARMTRARAAQADVFLSLHADALPEGYATGATIYTLSDAASGAAAQLLAERHDRADLLSGVDLTRQDDVIAGVLMDLARQDTAPRSDALARALVAGLRANIDRLHKNPHQSAAFSVLKAPDIPSALIELGFLSSKNDLENLTDAEWRLKAAAGIRDALQVWARDDAANAQLLRQ</sequence>
<dbReference type="PANTHER" id="PTHR30404:SF0">
    <property type="entry name" value="N-ACETYLMURAMOYL-L-ALANINE AMIDASE AMIC"/>
    <property type="match status" value="1"/>
</dbReference>
<protein>
    <recommendedName>
        <fullName evidence="2">N-acetylmuramoyl-L-alanine amidase</fullName>
        <ecNumber evidence="2">3.5.1.28</ecNumber>
    </recommendedName>
</protein>
<feature type="chain" id="PRO_5001559478" description="N-acetylmuramoyl-L-alanine amidase" evidence="4">
    <location>
        <begin position="20"/>
        <end position="398"/>
    </location>
</feature>
<evidence type="ECO:0000313" key="6">
    <source>
        <dbReference type="EMBL" id="KAJ54462.1"/>
    </source>
</evidence>
<dbReference type="GO" id="GO:0030288">
    <property type="term" value="C:outer membrane-bounded periplasmic space"/>
    <property type="evidence" value="ECO:0007669"/>
    <property type="project" value="TreeGrafter"/>
</dbReference>
<name>A0A037ZEB7_9RHOB</name>